<comment type="caution">
    <text evidence="2">The sequence shown here is derived from an EMBL/GenBank/DDBJ whole genome shotgun (WGS) entry which is preliminary data.</text>
</comment>
<protein>
    <submittedName>
        <fullName evidence="2">Uncharacterized protein</fullName>
    </submittedName>
</protein>
<dbReference type="RefSeq" id="WP_131979719.1">
    <property type="nucleotide sequence ID" value="NZ_SLYB01000049.1"/>
</dbReference>
<keyword evidence="1" id="KW-1133">Transmembrane helix</keyword>
<keyword evidence="3" id="KW-1185">Reference proteome</keyword>
<organism evidence="2 3">
    <name type="scientific">Cricetibacter osteomyelitidis</name>
    <dbReference type="NCBI Taxonomy" id="1521931"/>
    <lineage>
        <taxon>Bacteria</taxon>
        <taxon>Pseudomonadati</taxon>
        <taxon>Pseudomonadota</taxon>
        <taxon>Gammaproteobacteria</taxon>
        <taxon>Pasteurellales</taxon>
        <taxon>Pasteurellaceae</taxon>
        <taxon>Cricetibacter</taxon>
    </lineage>
</organism>
<reference evidence="2 3" key="1">
    <citation type="submission" date="2019-03" db="EMBL/GenBank/DDBJ databases">
        <title>Genomic Encyclopedia of Type Strains, Phase IV (KMG-IV): sequencing the most valuable type-strain genomes for metagenomic binning, comparative biology and taxonomic classification.</title>
        <authorList>
            <person name="Goeker M."/>
        </authorList>
    </citation>
    <scope>NUCLEOTIDE SEQUENCE [LARGE SCALE GENOMIC DNA]</scope>
    <source>
        <strain evidence="2 3">DSM 28404</strain>
    </source>
</reference>
<feature type="transmembrane region" description="Helical" evidence="1">
    <location>
        <begin position="37"/>
        <end position="55"/>
    </location>
</feature>
<evidence type="ECO:0000313" key="2">
    <source>
        <dbReference type="EMBL" id="TCP88794.1"/>
    </source>
</evidence>
<accession>A0A4R2SLJ6</accession>
<evidence type="ECO:0000256" key="1">
    <source>
        <dbReference type="SAM" id="Phobius"/>
    </source>
</evidence>
<gene>
    <name evidence="2" type="ORF">EDC44_1496</name>
</gene>
<sequence length="299" mass="36233">MTEKQYSPDMVARNVKQLGNGVIEVRRYTDGHIRADLSWVWFLAIIALSINNYFFSDSRKYHIDVLISTFNELLCPTDPMPSIDREFLFLQDPDNIGYILGGLSYKEFVEYKLSKRRNDFYWDLFINILLPLFWFYMVISPRWRAVRFDSKRRLVYFWDWGRLYILRYPLSAKRNQGILNYYLQPEMFTPWIRQKPHGALVIHLPHENQAKAKKRRLLLGIYRPACPYQNQALLEFIQDYLSCYNPDEEFAHYFKKEKRISSDYFNWFYQFSLFPQRGYNEKKTEAKIQAWLEKYGDEQ</sequence>
<dbReference type="AlphaFoldDB" id="A0A4R2SLJ6"/>
<dbReference type="Proteomes" id="UP000295763">
    <property type="component" value="Unassembled WGS sequence"/>
</dbReference>
<proteinExistence type="predicted"/>
<name>A0A4R2SLJ6_9PAST</name>
<keyword evidence="1" id="KW-0472">Membrane</keyword>
<dbReference type="EMBL" id="SLYB01000049">
    <property type="protein sequence ID" value="TCP88794.1"/>
    <property type="molecule type" value="Genomic_DNA"/>
</dbReference>
<keyword evidence="1" id="KW-0812">Transmembrane</keyword>
<feature type="transmembrane region" description="Helical" evidence="1">
    <location>
        <begin position="120"/>
        <end position="139"/>
    </location>
</feature>
<evidence type="ECO:0000313" key="3">
    <source>
        <dbReference type="Proteomes" id="UP000295763"/>
    </source>
</evidence>
<dbReference type="OrthoDB" id="5671023at2"/>